<dbReference type="InterPro" id="IPR016187">
    <property type="entry name" value="CTDL_fold"/>
</dbReference>
<feature type="chain" id="PRO_5040791491" evidence="1">
    <location>
        <begin position="22"/>
        <end position="297"/>
    </location>
</feature>
<keyword evidence="3" id="KW-1185">Reference proteome</keyword>
<dbReference type="OrthoDB" id="6083555at2759"/>
<evidence type="ECO:0000259" key="2">
    <source>
        <dbReference type="PROSITE" id="PS50041"/>
    </source>
</evidence>
<dbReference type="SMART" id="SM00034">
    <property type="entry name" value="CLECT"/>
    <property type="match status" value="1"/>
</dbReference>
<dbReference type="GeneID" id="106068711"/>
<dbReference type="SUPFAM" id="SSF56436">
    <property type="entry name" value="C-type lectin-like"/>
    <property type="match status" value="1"/>
</dbReference>
<reference evidence="4" key="1">
    <citation type="submission" date="2025-08" db="UniProtKB">
        <authorList>
            <consortium name="RefSeq"/>
        </authorList>
    </citation>
    <scope>IDENTIFICATION</scope>
</reference>
<dbReference type="InterPro" id="IPR001304">
    <property type="entry name" value="C-type_lectin-like"/>
</dbReference>
<feature type="domain" description="C-type lectin" evidence="2">
    <location>
        <begin position="172"/>
        <end position="295"/>
    </location>
</feature>
<dbReference type="Proteomes" id="UP001165740">
    <property type="component" value="Chromosome 11"/>
</dbReference>
<dbReference type="KEGG" id="bgt:106068711"/>
<accession>A0A9U8EEH6</accession>
<organism evidence="3 4">
    <name type="scientific">Biomphalaria glabrata</name>
    <name type="common">Bloodfluke planorb</name>
    <name type="synonym">Freshwater snail</name>
    <dbReference type="NCBI Taxonomy" id="6526"/>
    <lineage>
        <taxon>Eukaryota</taxon>
        <taxon>Metazoa</taxon>
        <taxon>Spiralia</taxon>
        <taxon>Lophotrochozoa</taxon>
        <taxon>Mollusca</taxon>
        <taxon>Gastropoda</taxon>
        <taxon>Heterobranchia</taxon>
        <taxon>Euthyneura</taxon>
        <taxon>Panpulmonata</taxon>
        <taxon>Hygrophila</taxon>
        <taxon>Lymnaeoidea</taxon>
        <taxon>Planorbidae</taxon>
        <taxon>Biomphalaria</taxon>
    </lineage>
</organism>
<evidence type="ECO:0000313" key="3">
    <source>
        <dbReference type="Proteomes" id="UP001165740"/>
    </source>
</evidence>
<dbReference type="PROSITE" id="PS50041">
    <property type="entry name" value="C_TYPE_LECTIN_2"/>
    <property type="match status" value="1"/>
</dbReference>
<evidence type="ECO:0000256" key="1">
    <source>
        <dbReference type="SAM" id="SignalP"/>
    </source>
</evidence>
<gene>
    <name evidence="4" type="primary">LOC106068711</name>
</gene>
<name>A0A9U8EEH6_BIOGL</name>
<dbReference type="CDD" id="cd00037">
    <property type="entry name" value="CLECT"/>
    <property type="match status" value="1"/>
</dbReference>
<protein>
    <submittedName>
        <fullName evidence="4">Uncharacterized protein LOC106068711</fullName>
    </submittedName>
</protein>
<proteinExistence type="predicted"/>
<dbReference type="InterPro" id="IPR016186">
    <property type="entry name" value="C-type_lectin-like/link_sf"/>
</dbReference>
<dbReference type="RefSeq" id="XP_013083618.2">
    <property type="nucleotide sequence ID" value="XM_013228164.2"/>
</dbReference>
<dbReference type="Gene3D" id="3.10.100.10">
    <property type="entry name" value="Mannose-Binding Protein A, subunit A"/>
    <property type="match status" value="1"/>
</dbReference>
<dbReference type="AlphaFoldDB" id="A0A9U8EEH6"/>
<feature type="signal peptide" evidence="1">
    <location>
        <begin position="1"/>
        <end position="21"/>
    </location>
</feature>
<sequence>MLMFMLIEFWMFFILVEPVEADDGCVDFNAGVYTGNTTTTETGFLFCVLTLPCQGIPVTEVKAIEIYRASHEILASLDANQSKTFEATGLKVHTPIVRIGNEGVSYMSVEFGLQEMKRDYDFRCVVRLVSSNGSHVSLNVSSTLHVMKSFHQLKSLQSSVTDLLFHEEPLTFQQHRYHLGHMSSVKSVEAANFCAILGGYLAEINSADELGSIEKYLTPYNLTQPILVGGTYAEKESKWIFQRGGKAVEILKWLDGEPRNDVIEKCLSLITIKNEVFMKVISCVERRHRQKYLCEVE</sequence>
<evidence type="ECO:0000313" key="4">
    <source>
        <dbReference type="RefSeq" id="XP_013083618.2"/>
    </source>
</evidence>
<keyword evidence="1" id="KW-0732">Signal</keyword>